<feature type="transmembrane region" description="Helical" evidence="9">
    <location>
        <begin position="46"/>
        <end position="64"/>
    </location>
</feature>
<feature type="transmembrane region" description="Helical" evidence="9">
    <location>
        <begin position="245"/>
        <end position="270"/>
    </location>
</feature>
<reference evidence="12 13" key="1">
    <citation type="submission" date="2016-10" db="EMBL/GenBank/DDBJ databases">
        <authorList>
            <person name="de Groot N.N."/>
        </authorList>
    </citation>
    <scope>NUCLEOTIDE SEQUENCE [LARGE SCALE GENOMIC DNA]</scope>
    <source>
        <strain evidence="12 13">CGMCC 1.11030</strain>
    </source>
</reference>
<comment type="subcellular location">
    <subcellularLocation>
        <location evidence="1">Cell membrane</location>
        <topology evidence="1">Multi-pass membrane protein</topology>
    </subcellularLocation>
</comment>
<evidence type="ECO:0000259" key="10">
    <source>
        <dbReference type="Pfam" id="PF00924"/>
    </source>
</evidence>
<evidence type="ECO:0000256" key="3">
    <source>
        <dbReference type="ARBA" id="ARBA00022475"/>
    </source>
</evidence>
<feature type="region of interest" description="Disordered" evidence="8">
    <location>
        <begin position="954"/>
        <end position="994"/>
    </location>
</feature>
<feature type="compositionally biased region" description="Acidic residues" evidence="8">
    <location>
        <begin position="589"/>
        <end position="601"/>
    </location>
</feature>
<comment type="similarity">
    <text evidence="2">Belongs to the MscS (TC 1.A.23) family.</text>
</comment>
<dbReference type="Pfam" id="PF00924">
    <property type="entry name" value="MS_channel_2nd"/>
    <property type="match status" value="1"/>
</dbReference>
<evidence type="ECO:0000259" key="11">
    <source>
        <dbReference type="Pfam" id="PF21082"/>
    </source>
</evidence>
<keyword evidence="13" id="KW-1185">Reference proteome</keyword>
<feature type="transmembrane region" description="Helical" evidence="9">
    <location>
        <begin position="198"/>
        <end position="224"/>
    </location>
</feature>
<evidence type="ECO:0000256" key="4">
    <source>
        <dbReference type="ARBA" id="ARBA00022692"/>
    </source>
</evidence>
<feature type="domain" description="Mechanosensitive ion channel MscS" evidence="10">
    <location>
        <begin position="784"/>
        <end position="849"/>
    </location>
</feature>
<dbReference type="RefSeq" id="WP_245779091.1">
    <property type="nucleotide sequence ID" value="NZ_FOQH01000003.1"/>
</dbReference>
<dbReference type="STRING" id="1114924.SAMN05216258_103482"/>
<feature type="transmembrane region" description="Helical" evidence="9">
    <location>
        <begin position="764"/>
        <end position="786"/>
    </location>
</feature>
<dbReference type="InterPro" id="IPR010920">
    <property type="entry name" value="LSM_dom_sf"/>
</dbReference>
<dbReference type="InterPro" id="IPR023408">
    <property type="entry name" value="MscS_beta-dom_sf"/>
</dbReference>
<dbReference type="PANTHER" id="PTHR30460">
    <property type="entry name" value="MODERATE CONDUCTANCE MECHANOSENSITIVE CHANNEL YBIO"/>
    <property type="match status" value="1"/>
</dbReference>
<keyword evidence="7" id="KW-0175">Coiled coil</keyword>
<keyword evidence="3" id="KW-1003">Cell membrane</keyword>
<dbReference type="Pfam" id="PF21082">
    <property type="entry name" value="MS_channel_3rd"/>
    <property type="match status" value="1"/>
</dbReference>
<proteinExistence type="inferred from homology"/>
<dbReference type="InterPro" id="IPR011066">
    <property type="entry name" value="MscS_channel_C_sf"/>
</dbReference>
<keyword evidence="6 9" id="KW-0472">Membrane</keyword>
<dbReference type="Gene3D" id="1.10.287.1260">
    <property type="match status" value="1"/>
</dbReference>
<dbReference type="SUPFAM" id="SSF82861">
    <property type="entry name" value="Mechanosensitive channel protein MscS (YggB), transmembrane region"/>
    <property type="match status" value="1"/>
</dbReference>
<feature type="transmembrane region" description="Helical" evidence="9">
    <location>
        <begin position="739"/>
        <end position="758"/>
    </location>
</feature>
<feature type="region of interest" description="Disordered" evidence="8">
    <location>
        <begin position="90"/>
        <end position="127"/>
    </location>
</feature>
<feature type="domain" description="Mechanosensitive ion channel MscS C-terminal" evidence="11">
    <location>
        <begin position="860"/>
        <end position="942"/>
    </location>
</feature>
<dbReference type="AlphaFoldDB" id="A0A1I3EN43"/>
<sequence>MRDARILRQTAAARAERAPGPVEATRARFRGASAARPAAPARRPGLGSWLRALVLALAATLAWAGGPAPFAPTPAAQAQGLDVRSLFAPQSSAPQRSGQDAAAEAGAAAGGGGSGGDAAQAPGAPVHARPPDLAAYGRLVATGQSDDDSGSLSMLRRTSENVSLFRQRLERMLREARSGLGRVENRLAVNAPDGRAGYFAGVALVSVILLMIGRAVTQLYAVYLARPAMIRAQRHFRPVGLTGKLPVIALRMLLTVAGMTINLAVAAGLGLGLVADHLPTQVTAGIIMAAYGSFMLIDTVWRMIVNPYLPEYRIPRIGDLGARRLYLWLSALTAVTVVSRFYIAWLNELGVDVELVRLNHIVVNLLTLSLILGLIWTNRAAVSEAIRRGRPIGEVTWIAAIGATIWAPLTTLYFLVAWMEESVRIVMGLEAQWSLLAGAFITLLVALTVQAAGLYAVERVFERSRALRAAAAGGPAPEPTPEAIGAAPPTVKVDPTPDPAPVDAPAASPARPTPAAVAPAPAAPTAEAPEAEAPDASGSPAPAPAPAPAAAPVRPAAGPTPLRGPTEPAPEATPEPDSTLGPRAGVSGDDADDGDDGDEEGGGPMTLPPEVRPHARDRERERERAAAAAAAHPVYRPSTTMRTFEDLARRIVSLFSLGAAVYVLVLIWGGQEIFADGSVFDDFQDVIDTLFIGYIAFHAVRIWLDQKIAEEGVDDVMAEPGDEGGGASATSRLGTLLPLFRAGILIVIGGAVAVIVATELGVNVAPLFAGAGIVGIAIGFGAQTLVRDILSGMFFLLDDAFRKGEYIDVGEVKGTVEKISLRSFQLRHHLGALNTIPFGEIKHLTNFSRDWVMMKLPLRLTYDTDVERVRKLIKKLGQELLEHPTEGHKFVQPLKSQGVYMMEDSAMIIRVKYMTRPGDQWTTRKLVYQRIREIFEKEGIRFAAREVTVRIPDLPQDRPLTPDQQHAVGAAARRAIEEEGPQQPSSLAAAVTGR</sequence>
<feature type="transmembrane region" description="Helical" evidence="9">
    <location>
        <begin position="397"/>
        <end position="419"/>
    </location>
</feature>
<feature type="compositionally biased region" description="Low complexity" evidence="8">
    <location>
        <begin position="472"/>
        <end position="494"/>
    </location>
</feature>
<evidence type="ECO:0000256" key="2">
    <source>
        <dbReference type="ARBA" id="ARBA00008017"/>
    </source>
</evidence>
<dbReference type="SUPFAM" id="SSF50182">
    <property type="entry name" value="Sm-like ribonucleoproteins"/>
    <property type="match status" value="1"/>
</dbReference>
<feature type="compositionally biased region" description="Low complexity" evidence="8">
    <location>
        <begin position="550"/>
        <end position="566"/>
    </location>
</feature>
<evidence type="ECO:0000313" key="13">
    <source>
        <dbReference type="Proteomes" id="UP000199377"/>
    </source>
</evidence>
<evidence type="ECO:0000256" key="7">
    <source>
        <dbReference type="SAM" id="Coils"/>
    </source>
</evidence>
<evidence type="ECO:0000256" key="9">
    <source>
        <dbReference type="SAM" id="Phobius"/>
    </source>
</evidence>
<evidence type="ECO:0000256" key="6">
    <source>
        <dbReference type="ARBA" id="ARBA00023136"/>
    </source>
</evidence>
<dbReference type="InterPro" id="IPR045276">
    <property type="entry name" value="YbiO_bact"/>
</dbReference>
<dbReference type="GO" id="GO:0008381">
    <property type="term" value="F:mechanosensitive monoatomic ion channel activity"/>
    <property type="evidence" value="ECO:0007669"/>
    <property type="project" value="InterPro"/>
</dbReference>
<feature type="coiled-coil region" evidence="7">
    <location>
        <begin position="155"/>
        <end position="186"/>
    </location>
</feature>
<feature type="transmembrane region" description="Helical" evidence="9">
    <location>
        <begin position="431"/>
        <end position="457"/>
    </location>
</feature>
<evidence type="ECO:0000256" key="5">
    <source>
        <dbReference type="ARBA" id="ARBA00022989"/>
    </source>
</evidence>
<gene>
    <name evidence="12" type="ORF">SAMN05216258_103482</name>
</gene>
<evidence type="ECO:0000313" key="12">
    <source>
        <dbReference type="EMBL" id="SFI00308.1"/>
    </source>
</evidence>
<feature type="region of interest" description="Disordered" evidence="8">
    <location>
        <begin position="472"/>
        <end position="634"/>
    </location>
</feature>
<dbReference type="InterPro" id="IPR006685">
    <property type="entry name" value="MscS_channel_2nd"/>
</dbReference>
<feature type="transmembrane region" description="Helical" evidence="9">
    <location>
        <begin position="651"/>
        <end position="674"/>
    </location>
</feature>
<feature type="compositionally biased region" description="Basic and acidic residues" evidence="8">
    <location>
        <begin position="611"/>
        <end position="625"/>
    </location>
</feature>
<evidence type="ECO:0000256" key="1">
    <source>
        <dbReference type="ARBA" id="ARBA00004651"/>
    </source>
</evidence>
<protein>
    <submittedName>
        <fullName evidence="12">Small-conductance mechanosensitive channel</fullName>
    </submittedName>
</protein>
<dbReference type="GO" id="GO:0005886">
    <property type="term" value="C:plasma membrane"/>
    <property type="evidence" value="ECO:0007669"/>
    <property type="project" value="UniProtKB-SubCell"/>
</dbReference>
<keyword evidence="5 9" id="KW-1133">Transmembrane helix</keyword>
<evidence type="ECO:0000256" key="8">
    <source>
        <dbReference type="SAM" id="MobiDB-lite"/>
    </source>
</evidence>
<feature type="transmembrane region" description="Helical" evidence="9">
    <location>
        <begin position="325"/>
        <end position="346"/>
    </location>
</feature>
<feature type="region of interest" description="Disordered" evidence="8">
    <location>
        <begin position="1"/>
        <end position="25"/>
    </location>
</feature>
<feature type="transmembrane region" description="Helical" evidence="9">
    <location>
        <begin position="358"/>
        <end position="376"/>
    </location>
</feature>
<dbReference type="SUPFAM" id="SSF82689">
    <property type="entry name" value="Mechanosensitive channel protein MscS (YggB), C-terminal domain"/>
    <property type="match status" value="1"/>
</dbReference>
<dbReference type="InterPro" id="IPR049278">
    <property type="entry name" value="MS_channel_C"/>
</dbReference>
<dbReference type="Proteomes" id="UP000199377">
    <property type="component" value="Unassembled WGS sequence"/>
</dbReference>
<dbReference type="InterPro" id="IPR011014">
    <property type="entry name" value="MscS_channel_TM-2"/>
</dbReference>
<dbReference type="PANTHER" id="PTHR30460:SF0">
    <property type="entry name" value="MODERATE CONDUCTANCE MECHANOSENSITIVE CHANNEL YBIO"/>
    <property type="match status" value="1"/>
</dbReference>
<feature type="compositionally biased region" description="Low complexity" evidence="8">
    <location>
        <begin position="97"/>
        <end position="107"/>
    </location>
</feature>
<dbReference type="Gene3D" id="3.30.70.100">
    <property type="match status" value="1"/>
</dbReference>
<accession>A0A1I3EN43</accession>
<dbReference type="Gene3D" id="2.30.30.60">
    <property type="match status" value="1"/>
</dbReference>
<organism evidence="12 13">
    <name type="scientific">Albimonas pacifica</name>
    <dbReference type="NCBI Taxonomy" id="1114924"/>
    <lineage>
        <taxon>Bacteria</taxon>
        <taxon>Pseudomonadati</taxon>
        <taxon>Pseudomonadota</taxon>
        <taxon>Alphaproteobacteria</taxon>
        <taxon>Rhodobacterales</taxon>
        <taxon>Paracoccaceae</taxon>
        <taxon>Albimonas</taxon>
    </lineage>
</organism>
<name>A0A1I3EN43_9RHOB</name>
<dbReference type="EMBL" id="FOQH01000003">
    <property type="protein sequence ID" value="SFI00308.1"/>
    <property type="molecule type" value="Genomic_DNA"/>
</dbReference>
<keyword evidence="4 9" id="KW-0812">Transmembrane</keyword>
<feature type="compositionally biased region" description="Low complexity" evidence="8">
    <location>
        <begin position="503"/>
        <end position="528"/>
    </location>
</feature>
<feature type="transmembrane region" description="Helical" evidence="9">
    <location>
        <begin position="282"/>
        <end position="304"/>
    </location>
</feature>